<keyword evidence="7" id="KW-0732">Signal</keyword>
<protein>
    <submittedName>
        <fullName evidence="9">Cytochrome c</fullName>
    </submittedName>
</protein>
<accession>A0ABP8GP76</accession>
<evidence type="ECO:0000259" key="8">
    <source>
        <dbReference type="PROSITE" id="PS51007"/>
    </source>
</evidence>
<dbReference type="PANTHER" id="PTHR33751">
    <property type="entry name" value="CBB3-TYPE CYTOCHROME C OXIDASE SUBUNIT FIXP"/>
    <property type="match status" value="1"/>
</dbReference>
<dbReference type="PRINTS" id="PR00605">
    <property type="entry name" value="CYTCHROMECIC"/>
</dbReference>
<dbReference type="InterPro" id="IPR009056">
    <property type="entry name" value="Cyt_c-like_dom"/>
</dbReference>
<dbReference type="EMBL" id="BAABFO010000005">
    <property type="protein sequence ID" value="GAA4327916.1"/>
    <property type="molecule type" value="Genomic_DNA"/>
</dbReference>
<dbReference type="InterPro" id="IPR008168">
    <property type="entry name" value="Cyt_C_IC"/>
</dbReference>
<organism evidence="9 10">
    <name type="scientific">Pigmentiphaga soli</name>
    <dbReference type="NCBI Taxonomy" id="1007095"/>
    <lineage>
        <taxon>Bacteria</taxon>
        <taxon>Pseudomonadati</taxon>
        <taxon>Pseudomonadota</taxon>
        <taxon>Betaproteobacteria</taxon>
        <taxon>Burkholderiales</taxon>
        <taxon>Alcaligenaceae</taxon>
        <taxon>Pigmentiphaga</taxon>
    </lineage>
</organism>
<evidence type="ECO:0000256" key="3">
    <source>
        <dbReference type="ARBA" id="ARBA00022723"/>
    </source>
</evidence>
<keyword evidence="4" id="KW-0249">Electron transport</keyword>
<keyword evidence="3 6" id="KW-0479">Metal-binding</keyword>
<dbReference type="Proteomes" id="UP001501671">
    <property type="component" value="Unassembled WGS sequence"/>
</dbReference>
<evidence type="ECO:0000256" key="6">
    <source>
        <dbReference type="PROSITE-ProRule" id="PRU00433"/>
    </source>
</evidence>
<feature type="domain" description="Cytochrome c" evidence="8">
    <location>
        <begin position="27"/>
        <end position="117"/>
    </location>
</feature>
<name>A0ABP8GP76_9BURK</name>
<feature type="chain" id="PRO_5047477016" evidence="7">
    <location>
        <begin position="26"/>
        <end position="124"/>
    </location>
</feature>
<dbReference type="Pfam" id="PF00034">
    <property type="entry name" value="Cytochrom_C"/>
    <property type="match status" value="1"/>
</dbReference>
<keyword evidence="1" id="KW-0813">Transport</keyword>
<evidence type="ECO:0000256" key="2">
    <source>
        <dbReference type="ARBA" id="ARBA00022617"/>
    </source>
</evidence>
<evidence type="ECO:0000256" key="4">
    <source>
        <dbReference type="ARBA" id="ARBA00022982"/>
    </source>
</evidence>
<dbReference type="PANTHER" id="PTHR33751:SF9">
    <property type="entry name" value="CYTOCHROME C4"/>
    <property type="match status" value="1"/>
</dbReference>
<proteinExistence type="predicted"/>
<dbReference type="InterPro" id="IPR036909">
    <property type="entry name" value="Cyt_c-like_dom_sf"/>
</dbReference>
<dbReference type="Gene3D" id="1.10.760.10">
    <property type="entry name" value="Cytochrome c-like domain"/>
    <property type="match status" value="1"/>
</dbReference>
<keyword evidence="10" id="KW-1185">Reference proteome</keyword>
<keyword evidence="5 6" id="KW-0408">Iron</keyword>
<dbReference type="InterPro" id="IPR050597">
    <property type="entry name" value="Cytochrome_c_Oxidase_Subunit"/>
</dbReference>
<dbReference type="PROSITE" id="PS51007">
    <property type="entry name" value="CYTC"/>
    <property type="match status" value="1"/>
</dbReference>
<evidence type="ECO:0000313" key="10">
    <source>
        <dbReference type="Proteomes" id="UP001501671"/>
    </source>
</evidence>
<sequence length="124" mass="12866">MKSIKRVSLALAGALLACAGASAVAAGSAEAGKAVYQRVNCAQCHGADAKTTTDPSYPKLAGQHPDYLVHALRAYQRGQTNAAPSANIRKNPIMGAFAVQLSDQDIQDVAAYLSDLPGDLAVRK</sequence>
<comment type="caution">
    <text evidence="9">The sequence shown here is derived from an EMBL/GenBank/DDBJ whole genome shotgun (WGS) entry which is preliminary data.</text>
</comment>
<gene>
    <name evidence="9" type="ORF">GCM10023144_13110</name>
</gene>
<reference evidence="10" key="1">
    <citation type="journal article" date="2019" name="Int. J. Syst. Evol. Microbiol.">
        <title>The Global Catalogue of Microorganisms (GCM) 10K type strain sequencing project: providing services to taxonomists for standard genome sequencing and annotation.</title>
        <authorList>
            <consortium name="The Broad Institute Genomics Platform"/>
            <consortium name="The Broad Institute Genome Sequencing Center for Infectious Disease"/>
            <person name="Wu L."/>
            <person name="Ma J."/>
        </authorList>
    </citation>
    <scope>NUCLEOTIDE SEQUENCE [LARGE SCALE GENOMIC DNA]</scope>
    <source>
        <strain evidence="10">JCM 17666</strain>
    </source>
</reference>
<feature type="signal peptide" evidence="7">
    <location>
        <begin position="1"/>
        <end position="25"/>
    </location>
</feature>
<evidence type="ECO:0000256" key="1">
    <source>
        <dbReference type="ARBA" id="ARBA00022448"/>
    </source>
</evidence>
<dbReference type="PROSITE" id="PS51257">
    <property type="entry name" value="PROKAR_LIPOPROTEIN"/>
    <property type="match status" value="1"/>
</dbReference>
<evidence type="ECO:0000256" key="7">
    <source>
        <dbReference type="SAM" id="SignalP"/>
    </source>
</evidence>
<evidence type="ECO:0000256" key="5">
    <source>
        <dbReference type="ARBA" id="ARBA00023004"/>
    </source>
</evidence>
<keyword evidence="2 6" id="KW-0349">Heme</keyword>
<dbReference type="SUPFAM" id="SSF46626">
    <property type="entry name" value="Cytochrome c"/>
    <property type="match status" value="1"/>
</dbReference>
<evidence type="ECO:0000313" key="9">
    <source>
        <dbReference type="EMBL" id="GAA4327916.1"/>
    </source>
</evidence>